<dbReference type="PANTHER" id="PTHR46055">
    <property type="entry name" value="CIRCADIAN LOCOMOTER OUTPUT CYCLES PROTEIN KAPUT"/>
    <property type="match status" value="1"/>
</dbReference>
<dbReference type="GO" id="GO:0045944">
    <property type="term" value="P:positive regulation of transcription by RNA polymerase II"/>
    <property type="evidence" value="ECO:0007669"/>
    <property type="project" value="UniProtKB-ARBA"/>
</dbReference>
<dbReference type="SMART" id="SM00091">
    <property type="entry name" value="PAS"/>
    <property type="match status" value="2"/>
</dbReference>
<feature type="region of interest" description="Disordered" evidence="9">
    <location>
        <begin position="1"/>
        <end position="22"/>
    </location>
</feature>
<keyword evidence="7" id="KW-0539">Nucleus</keyword>
<evidence type="ECO:0000313" key="12">
    <source>
        <dbReference type="EMBL" id="CAI6365089.1"/>
    </source>
</evidence>
<keyword evidence="13" id="KW-1185">Reference proteome</keyword>
<evidence type="ECO:0008006" key="14">
    <source>
        <dbReference type="Google" id="ProtNLM"/>
    </source>
</evidence>
<keyword evidence="6" id="KW-0804">Transcription</keyword>
<evidence type="ECO:0000256" key="9">
    <source>
        <dbReference type="SAM" id="MobiDB-lite"/>
    </source>
</evidence>
<dbReference type="GO" id="GO:0046983">
    <property type="term" value="F:protein dimerization activity"/>
    <property type="evidence" value="ECO:0007669"/>
    <property type="project" value="InterPro"/>
</dbReference>
<dbReference type="Proteomes" id="UP001160148">
    <property type="component" value="Unassembled WGS sequence"/>
</dbReference>
<protein>
    <recommendedName>
        <fullName evidence="14">Clock</fullName>
    </recommendedName>
</protein>
<evidence type="ECO:0000256" key="7">
    <source>
        <dbReference type="ARBA" id="ARBA00023242"/>
    </source>
</evidence>
<dbReference type="InterPro" id="IPR000014">
    <property type="entry name" value="PAS"/>
</dbReference>
<evidence type="ECO:0000256" key="1">
    <source>
        <dbReference type="ARBA" id="ARBA00022737"/>
    </source>
</evidence>
<dbReference type="SMART" id="SM00353">
    <property type="entry name" value="HLH"/>
    <property type="match status" value="1"/>
</dbReference>
<evidence type="ECO:0000256" key="8">
    <source>
        <dbReference type="SAM" id="Coils"/>
    </source>
</evidence>
<dbReference type="PANTHER" id="PTHR46055:SF3">
    <property type="entry name" value="CIRCADIAN LOCOMOTER OUTPUT CYCLES PROTEIN KAPUT"/>
    <property type="match status" value="1"/>
</dbReference>
<evidence type="ECO:0000313" key="13">
    <source>
        <dbReference type="Proteomes" id="UP001160148"/>
    </source>
</evidence>
<dbReference type="GO" id="GO:0005737">
    <property type="term" value="C:cytoplasm"/>
    <property type="evidence" value="ECO:0007669"/>
    <property type="project" value="InterPro"/>
</dbReference>
<comment type="caution">
    <text evidence="12">The sequence shown here is derived from an EMBL/GenBank/DDBJ whole genome shotgun (WGS) entry which is preliminary data.</text>
</comment>
<keyword evidence="2" id="KW-0805">Transcription regulation</keyword>
<dbReference type="InterPro" id="IPR035965">
    <property type="entry name" value="PAS-like_dom_sf"/>
</dbReference>
<reference evidence="12 13" key="1">
    <citation type="submission" date="2023-01" db="EMBL/GenBank/DDBJ databases">
        <authorList>
            <person name="Whitehead M."/>
        </authorList>
    </citation>
    <scope>NUCLEOTIDE SEQUENCE [LARGE SCALE GENOMIC DNA]</scope>
</reference>
<accession>A0AAV0X9C6</accession>
<dbReference type="GO" id="GO:0032922">
    <property type="term" value="P:circadian regulation of gene expression"/>
    <property type="evidence" value="ECO:0007669"/>
    <property type="project" value="InterPro"/>
</dbReference>
<evidence type="ECO:0000256" key="2">
    <source>
        <dbReference type="ARBA" id="ARBA00023015"/>
    </source>
</evidence>
<dbReference type="Pfam" id="PF14598">
    <property type="entry name" value="PAS_11"/>
    <property type="match status" value="1"/>
</dbReference>
<sequence>MSNYMSSASTRKSDDKYDDELTDRVDTKRKIRNASEKNRRDQFNNLINELNRMLSTTNRKMDKSTVLKTTINYLNKQKDILLKSKVHEIDNDWKPAFLLNEEFTHIILEALDGFMIVFTSLGKILHASETVTALLGYLPETMENLSIFKIIHEADHSLLQDRIVESRLSKNYDNDQIVFSCHCKRHDPFKDKEEKNEKNEFELVQFFGYFQPSSEIYHGENLRISSPFSSEEDDQNLVFVGIGRIMTPQLLKELPVMEDIKSEFTSRHSLEWKFLFLDHRGPSIIGYMPFEVLGTSGYEYYHIDDLEDVILSHQALMLKGEGTSCYYRFLTKGQQWIWLQSRYYISYHQWNSKPEFIVCHHQVINYFNVIKKEGETNEGKKNSKKRLCHIPLNEIEHQSSNSDYDSYQKRHYDQPSTDSPKMKIRSIEDIRNSNSEVESLTLVESKRDVTETFNNYLENAQSSVKLPAGSVSPSQENLIQDQLQRKQEELQKTIVKQQEELKKITKQLLMARCGILPTFMDDSLQTSTQTSEQTTQPETSTNQIICSNTTGELFETRPLISSDVLLLHERNEQVMQHSYSSNIVQNMVDEGGGQLDYSFSNQSNDVLFEQSSP</sequence>
<feature type="region of interest" description="Disordered" evidence="9">
    <location>
        <begin position="399"/>
        <end position="421"/>
    </location>
</feature>
<dbReference type="SUPFAM" id="SSF47459">
    <property type="entry name" value="HLH, helix-loop-helix DNA-binding domain"/>
    <property type="match status" value="1"/>
</dbReference>
<keyword evidence="3" id="KW-0090">Biological rhythms</keyword>
<feature type="coiled-coil region" evidence="8">
    <location>
        <begin position="480"/>
        <end position="507"/>
    </location>
</feature>
<dbReference type="Gene3D" id="4.10.280.10">
    <property type="entry name" value="Helix-loop-helix DNA-binding domain"/>
    <property type="match status" value="1"/>
</dbReference>
<proteinExistence type="predicted"/>
<dbReference type="GO" id="GO:0000978">
    <property type="term" value="F:RNA polymerase II cis-regulatory region sequence-specific DNA binding"/>
    <property type="evidence" value="ECO:0007669"/>
    <property type="project" value="TreeGrafter"/>
</dbReference>
<dbReference type="InterPro" id="IPR036638">
    <property type="entry name" value="HLH_DNA-bd_sf"/>
</dbReference>
<dbReference type="SUPFAM" id="SSF55785">
    <property type="entry name" value="PYP-like sensor domain (PAS domain)"/>
    <property type="match status" value="2"/>
</dbReference>
<dbReference type="AlphaFoldDB" id="A0AAV0X9C6"/>
<keyword evidence="5" id="KW-0010">Activator</keyword>
<dbReference type="PROSITE" id="PS50112">
    <property type="entry name" value="PAS"/>
    <property type="match status" value="1"/>
</dbReference>
<dbReference type="NCBIfam" id="TIGR00229">
    <property type="entry name" value="sensory_box"/>
    <property type="match status" value="1"/>
</dbReference>
<feature type="compositionally biased region" description="Polar residues" evidence="9">
    <location>
        <begin position="1"/>
        <end position="10"/>
    </location>
</feature>
<evidence type="ECO:0000259" key="11">
    <source>
        <dbReference type="PROSITE" id="PS50888"/>
    </source>
</evidence>
<dbReference type="PRINTS" id="PR00785">
    <property type="entry name" value="NCTRNSLOCATR"/>
</dbReference>
<keyword evidence="8" id="KW-0175">Coiled coil</keyword>
<evidence type="ECO:0000256" key="4">
    <source>
        <dbReference type="ARBA" id="ARBA00023125"/>
    </source>
</evidence>
<feature type="domain" description="BHLH" evidence="11">
    <location>
        <begin position="27"/>
        <end position="77"/>
    </location>
</feature>
<dbReference type="InterPro" id="IPR047230">
    <property type="entry name" value="CLOCK-like"/>
</dbReference>
<keyword evidence="4" id="KW-0238">DNA-binding</keyword>
<dbReference type="EMBL" id="CARXXK010000004">
    <property type="protein sequence ID" value="CAI6365089.1"/>
    <property type="molecule type" value="Genomic_DNA"/>
</dbReference>
<feature type="coiled-coil region" evidence="8">
    <location>
        <begin position="33"/>
        <end position="60"/>
    </location>
</feature>
<feature type="domain" description="PAS" evidence="10">
    <location>
        <begin position="100"/>
        <end position="171"/>
    </location>
</feature>
<gene>
    <name evidence="12" type="ORF">MEUPH1_LOCUS19841</name>
</gene>
<dbReference type="CDD" id="cd00130">
    <property type="entry name" value="PAS"/>
    <property type="match status" value="2"/>
</dbReference>
<evidence type="ECO:0000256" key="5">
    <source>
        <dbReference type="ARBA" id="ARBA00023159"/>
    </source>
</evidence>
<name>A0AAV0X9C6_9HEMI</name>
<dbReference type="Pfam" id="PF00010">
    <property type="entry name" value="HLH"/>
    <property type="match status" value="1"/>
</dbReference>
<keyword evidence="1" id="KW-0677">Repeat</keyword>
<evidence type="ECO:0000259" key="10">
    <source>
        <dbReference type="PROSITE" id="PS50112"/>
    </source>
</evidence>
<organism evidence="12 13">
    <name type="scientific">Macrosiphum euphorbiae</name>
    <name type="common">potato aphid</name>
    <dbReference type="NCBI Taxonomy" id="13131"/>
    <lineage>
        <taxon>Eukaryota</taxon>
        <taxon>Metazoa</taxon>
        <taxon>Ecdysozoa</taxon>
        <taxon>Arthropoda</taxon>
        <taxon>Hexapoda</taxon>
        <taxon>Insecta</taxon>
        <taxon>Pterygota</taxon>
        <taxon>Neoptera</taxon>
        <taxon>Paraneoptera</taxon>
        <taxon>Hemiptera</taxon>
        <taxon>Sternorrhyncha</taxon>
        <taxon>Aphidomorpha</taxon>
        <taxon>Aphidoidea</taxon>
        <taxon>Aphididae</taxon>
        <taxon>Macrosiphini</taxon>
        <taxon>Macrosiphum</taxon>
    </lineage>
</organism>
<dbReference type="GO" id="GO:0000981">
    <property type="term" value="F:DNA-binding transcription factor activity, RNA polymerase II-specific"/>
    <property type="evidence" value="ECO:0007669"/>
    <property type="project" value="InterPro"/>
</dbReference>
<dbReference type="PROSITE" id="PS50888">
    <property type="entry name" value="BHLH"/>
    <property type="match status" value="1"/>
</dbReference>
<evidence type="ECO:0000256" key="3">
    <source>
        <dbReference type="ARBA" id="ARBA00023108"/>
    </source>
</evidence>
<dbReference type="InterPro" id="IPR011598">
    <property type="entry name" value="bHLH_dom"/>
</dbReference>
<evidence type="ECO:0000256" key="6">
    <source>
        <dbReference type="ARBA" id="ARBA00023163"/>
    </source>
</evidence>
<dbReference type="Pfam" id="PF00989">
    <property type="entry name" value="PAS"/>
    <property type="match status" value="1"/>
</dbReference>
<dbReference type="SMART" id="SM00086">
    <property type="entry name" value="PAC"/>
    <property type="match status" value="1"/>
</dbReference>
<dbReference type="InterPro" id="IPR001610">
    <property type="entry name" value="PAC"/>
</dbReference>
<dbReference type="InterPro" id="IPR001067">
    <property type="entry name" value="Nuc_translocat"/>
</dbReference>
<dbReference type="Gene3D" id="3.30.450.20">
    <property type="entry name" value="PAS domain"/>
    <property type="match status" value="2"/>
</dbReference>
<dbReference type="InterPro" id="IPR013767">
    <property type="entry name" value="PAS_fold"/>
</dbReference>
<dbReference type="GO" id="GO:1990513">
    <property type="term" value="C:CLOCK-BMAL transcription complex"/>
    <property type="evidence" value="ECO:0007669"/>
    <property type="project" value="TreeGrafter"/>
</dbReference>